<dbReference type="EMBL" id="MLJW01000071">
    <property type="protein sequence ID" value="OIR02796.1"/>
    <property type="molecule type" value="Genomic_DNA"/>
</dbReference>
<dbReference type="Pfam" id="PF13474">
    <property type="entry name" value="SnoaL_3"/>
    <property type="match status" value="1"/>
</dbReference>
<protein>
    <recommendedName>
        <fullName evidence="1">SnoaL-like domain-containing protein</fullName>
    </recommendedName>
</protein>
<dbReference type="InterPro" id="IPR032710">
    <property type="entry name" value="NTF2-like_dom_sf"/>
</dbReference>
<evidence type="ECO:0000259" key="1">
    <source>
        <dbReference type="Pfam" id="PF13474"/>
    </source>
</evidence>
<dbReference type="AlphaFoldDB" id="A0A1J5SM90"/>
<proteinExistence type="predicted"/>
<dbReference type="InterPro" id="IPR037401">
    <property type="entry name" value="SnoaL-like"/>
</dbReference>
<reference evidence="2" key="1">
    <citation type="submission" date="2016-10" db="EMBL/GenBank/DDBJ databases">
        <title>Sequence of Gallionella enrichment culture.</title>
        <authorList>
            <person name="Poehlein A."/>
            <person name="Muehling M."/>
            <person name="Daniel R."/>
        </authorList>
    </citation>
    <scope>NUCLEOTIDE SEQUENCE</scope>
</reference>
<accession>A0A1J5SM90</accession>
<feature type="domain" description="SnoaL-like" evidence="1">
    <location>
        <begin position="7"/>
        <end position="112"/>
    </location>
</feature>
<evidence type="ECO:0000313" key="2">
    <source>
        <dbReference type="EMBL" id="OIR02796.1"/>
    </source>
</evidence>
<comment type="caution">
    <text evidence="2">The sequence shown here is derived from an EMBL/GenBank/DDBJ whole genome shotgun (WGS) entry which is preliminary data.</text>
</comment>
<gene>
    <name evidence="2" type="ORF">GALL_150040</name>
</gene>
<dbReference type="Gene3D" id="3.10.450.50">
    <property type="match status" value="1"/>
</dbReference>
<dbReference type="SUPFAM" id="SSF54427">
    <property type="entry name" value="NTF2-like"/>
    <property type="match status" value="1"/>
</dbReference>
<organism evidence="2">
    <name type="scientific">mine drainage metagenome</name>
    <dbReference type="NCBI Taxonomy" id="410659"/>
    <lineage>
        <taxon>unclassified sequences</taxon>
        <taxon>metagenomes</taxon>
        <taxon>ecological metagenomes</taxon>
    </lineage>
</organism>
<name>A0A1J5SM90_9ZZZZ</name>
<sequence length="132" mass="14583">MENHPLKQLIEAADKAITEEDFNALMEFYANDAALVIQPDMVATGKEQIRKAFVAIAAYFNHSLVIKQGKMEVVQGGDTALVIMETIVESVDSSGVKHCQSRRATYVFREESVGKWLCVIDNSYGTDLLGVV</sequence>